<keyword evidence="4" id="KW-1185">Reference proteome</keyword>
<dbReference type="PANTHER" id="PTHR39335">
    <property type="entry name" value="BLL4220 PROTEIN"/>
    <property type="match status" value="1"/>
</dbReference>
<dbReference type="PANTHER" id="PTHR39335:SF1">
    <property type="entry name" value="BLL4220 PROTEIN"/>
    <property type="match status" value="1"/>
</dbReference>
<feature type="compositionally biased region" description="Low complexity" evidence="1">
    <location>
        <begin position="60"/>
        <end position="73"/>
    </location>
</feature>
<gene>
    <name evidence="3" type="ORF">Adu01nite_20740</name>
</gene>
<evidence type="ECO:0000256" key="2">
    <source>
        <dbReference type="SAM" id="SignalP"/>
    </source>
</evidence>
<sequence>MTMHSRTTKVVVTLAGLACLAACGSRVETPADAIAGQLPVAETRSVEAPPPAAGPGGLAGVAEPSASASPTASGQGGEVEIPDAKPTVAKTQKWVKIFSGPSDKDIKPNEDKTQGSNTVELNAVENEQIGTFVTDGAGRTLYRFDNDNTKPPKSTCNGSCATAWPPLLIKSPGKIFPKGIDPKIIGYVERADGHCQVTINGWPVYYFVADAKPGDLNGQGVNDKWFAVAPTGGKTKAIPGFPLTNPTN</sequence>
<accession>A0ABQ3YT28</accession>
<dbReference type="InterPro" id="IPR005297">
    <property type="entry name" value="Lipoprotein_repeat"/>
</dbReference>
<proteinExistence type="predicted"/>
<evidence type="ECO:0000313" key="3">
    <source>
        <dbReference type="EMBL" id="GIE00724.1"/>
    </source>
</evidence>
<evidence type="ECO:0000313" key="4">
    <source>
        <dbReference type="Proteomes" id="UP000637628"/>
    </source>
</evidence>
<protein>
    <recommendedName>
        <fullName evidence="5">Secreted repeat protein with Y-X4-D motif</fullName>
    </recommendedName>
</protein>
<name>A0ABQ3YT28_9ACTN</name>
<dbReference type="Pfam" id="PF03640">
    <property type="entry name" value="Lipoprotein_15"/>
    <property type="match status" value="2"/>
</dbReference>
<dbReference type="Proteomes" id="UP000637628">
    <property type="component" value="Unassembled WGS sequence"/>
</dbReference>
<reference evidence="3 4" key="1">
    <citation type="submission" date="2021-01" db="EMBL/GenBank/DDBJ databases">
        <title>Whole genome shotgun sequence of Actinoplanes durhamensis NBRC 14914.</title>
        <authorList>
            <person name="Komaki H."/>
            <person name="Tamura T."/>
        </authorList>
    </citation>
    <scope>NUCLEOTIDE SEQUENCE [LARGE SCALE GENOMIC DNA]</scope>
    <source>
        <strain evidence="3 4">NBRC 14914</strain>
    </source>
</reference>
<keyword evidence="2" id="KW-0732">Signal</keyword>
<evidence type="ECO:0008006" key="5">
    <source>
        <dbReference type="Google" id="ProtNLM"/>
    </source>
</evidence>
<evidence type="ECO:0000256" key="1">
    <source>
        <dbReference type="SAM" id="MobiDB-lite"/>
    </source>
</evidence>
<dbReference type="EMBL" id="BOML01000019">
    <property type="protein sequence ID" value="GIE00724.1"/>
    <property type="molecule type" value="Genomic_DNA"/>
</dbReference>
<dbReference type="RefSeq" id="WP_203726357.1">
    <property type="nucleotide sequence ID" value="NZ_BAAATX010000003.1"/>
</dbReference>
<organism evidence="3 4">
    <name type="scientific">Paractinoplanes durhamensis</name>
    <dbReference type="NCBI Taxonomy" id="113563"/>
    <lineage>
        <taxon>Bacteria</taxon>
        <taxon>Bacillati</taxon>
        <taxon>Actinomycetota</taxon>
        <taxon>Actinomycetes</taxon>
        <taxon>Micromonosporales</taxon>
        <taxon>Micromonosporaceae</taxon>
        <taxon>Paractinoplanes</taxon>
    </lineage>
</organism>
<feature type="region of interest" description="Disordered" evidence="1">
    <location>
        <begin position="45"/>
        <end position="86"/>
    </location>
</feature>
<comment type="caution">
    <text evidence="3">The sequence shown here is derived from an EMBL/GenBank/DDBJ whole genome shotgun (WGS) entry which is preliminary data.</text>
</comment>
<feature type="signal peptide" evidence="2">
    <location>
        <begin position="1"/>
        <end position="24"/>
    </location>
</feature>
<feature type="chain" id="PRO_5047360455" description="Secreted repeat protein with Y-X4-D motif" evidence="2">
    <location>
        <begin position="25"/>
        <end position="248"/>
    </location>
</feature>